<dbReference type="EMBL" id="CBGL010000097">
    <property type="protein sequence ID" value="CDD11671.1"/>
    <property type="molecule type" value="Genomic_DNA"/>
</dbReference>
<protein>
    <submittedName>
        <fullName evidence="1">Uncharacterized protein</fullName>
    </submittedName>
</protein>
<organism evidence="1 2">
    <name type="scientific">Phascolarctobacterium succinatutens CAG:287</name>
    <dbReference type="NCBI Taxonomy" id="1263101"/>
    <lineage>
        <taxon>Bacteria</taxon>
        <taxon>Bacillati</taxon>
        <taxon>Bacillota</taxon>
        <taxon>Negativicutes</taxon>
        <taxon>Acidaminococcales</taxon>
        <taxon>Acidaminococcaceae</taxon>
        <taxon>Phascolarctobacterium</taxon>
    </lineage>
</organism>
<evidence type="ECO:0000313" key="1">
    <source>
        <dbReference type="EMBL" id="CDD11671.1"/>
    </source>
</evidence>
<comment type="caution">
    <text evidence="1">The sequence shown here is derived from an EMBL/GenBank/DDBJ whole genome shotgun (WGS) entry which is preliminary data.</text>
</comment>
<dbReference type="AlphaFoldDB" id="R6X5Y4"/>
<reference evidence="1" key="1">
    <citation type="submission" date="2012-11" db="EMBL/GenBank/DDBJ databases">
        <title>Dependencies among metagenomic species, viruses, plasmids and units of genetic variation.</title>
        <authorList>
            <person name="Nielsen H.B."/>
            <person name="Almeida M."/>
            <person name="Juncker A.S."/>
            <person name="Rasmussen S."/>
            <person name="Li J."/>
            <person name="Sunagawa S."/>
            <person name="Plichta D."/>
            <person name="Gautier L."/>
            <person name="Le Chatelier E."/>
            <person name="Peletier E."/>
            <person name="Bonde I."/>
            <person name="Nielsen T."/>
            <person name="Manichanh C."/>
            <person name="Arumugam M."/>
            <person name="Batto J."/>
            <person name="Santos M.B.Q.D."/>
            <person name="Blom N."/>
            <person name="Borruel N."/>
            <person name="Burgdorf K.S."/>
            <person name="Boumezbeur F."/>
            <person name="Casellas F."/>
            <person name="Dore J."/>
            <person name="Guarner F."/>
            <person name="Hansen T."/>
            <person name="Hildebrand F."/>
            <person name="Kaas R.S."/>
            <person name="Kennedy S."/>
            <person name="Kristiansen K."/>
            <person name="Kultima J.R."/>
            <person name="Leonard P."/>
            <person name="Levenez F."/>
            <person name="Lund O."/>
            <person name="Moumen B."/>
            <person name="Le Paslier D."/>
            <person name="Pons N."/>
            <person name="Pedersen O."/>
            <person name="Prifti E."/>
            <person name="Qin J."/>
            <person name="Raes J."/>
            <person name="Tap J."/>
            <person name="Tims S."/>
            <person name="Ussery D.W."/>
            <person name="Yamada T."/>
            <person name="MetaHit consortium"/>
            <person name="Renault P."/>
            <person name="Sicheritz-Ponten T."/>
            <person name="Bork P."/>
            <person name="Wang J."/>
            <person name="Brunak S."/>
            <person name="Ehrlich S.D."/>
        </authorList>
    </citation>
    <scope>NUCLEOTIDE SEQUENCE [LARGE SCALE GENOMIC DNA]</scope>
</reference>
<dbReference type="Proteomes" id="UP000014937">
    <property type="component" value="Unassembled WGS sequence"/>
</dbReference>
<dbReference type="RefSeq" id="WP_021719723.1">
    <property type="nucleotide sequence ID" value="NZ_FR892774.1"/>
</dbReference>
<sequence>MHKCNPPSIQKTIAFYRDNCESWAHALALNTKYHVSVEAYEELPPWSLVHNANGSDHFLKDNIIMLKVCDLEKRLVYYPVFPEKMGLRLLEAWEMPVPPKLTAFEQDNEADENVHPANRSLRNLIAFARLFMLTQSRWHKPMAYSFNNIISQLYLVPDTGVSPETIQLINNVIGEYINDDSQEHYIKCANLQDFLAYLKNKYMLVPFKSDDFRCLRQLLHSTYPKEKLYF</sequence>
<gene>
    <name evidence="1" type="ORF">BN587_00635</name>
</gene>
<accession>R6X5Y4</accession>
<dbReference type="HOGENOM" id="CLU_1203916_0_0_9"/>
<evidence type="ECO:0000313" key="2">
    <source>
        <dbReference type="Proteomes" id="UP000014937"/>
    </source>
</evidence>
<proteinExistence type="predicted"/>
<name>R6X5Y4_9FIRM</name>